<feature type="repeat" description="PPR" evidence="4">
    <location>
        <begin position="104"/>
        <end position="134"/>
    </location>
</feature>
<evidence type="ECO:0000259" key="6">
    <source>
        <dbReference type="PROSITE" id="PS51371"/>
    </source>
</evidence>
<keyword evidence="8" id="KW-1185">Reference proteome</keyword>
<feature type="compositionally biased region" description="Basic residues" evidence="5">
    <location>
        <begin position="47"/>
        <end position="57"/>
    </location>
</feature>
<feature type="region of interest" description="Disordered" evidence="5">
    <location>
        <begin position="1"/>
        <end position="67"/>
    </location>
</feature>
<dbReference type="Gene3D" id="1.25.40.10">
    <property type="entry name" value="Tetratricopeptide repeat domain"/>
    <property type="match status" value="3"/>
</dbReference>
<evidence type="ECO:0000256" key="5">
    <source>
        <dbReference type="SAM" id="MobiDB-lite"/>
    </source>
</evidence>
<dbReference type="PANTHER" id="PTHR47581:SF2">
    <property type="entry name" value="OS09G0431600 PROTEIN"/>
    <property type="match status" value="1"/>
</dbReference>
<dbReference type="NCBIfam" id="TIGR00756">
    <property type="entry name" value="PPR"/>
    <property type="match status" value="3"/>
</dbReference>
<protein>
    <recommendedName>
        <fullName evidence="6">CBS domain-containing protein</fullName>
    </recommendedName>
</protein>
<organism evidence="7 8">
    <name type="scientific">Paspalum notatum var. saurae</name>
    <dbReference type="NCBI Taxonomy" id="547442"/>
    <lineage>
        <taxon>Eukaryota</taxon>
        <taxon>Viridiplantae</taxon>
        <taxon>Streptophyta</taxon>
        <taxon>Embryophyta</taxon>
        <taxon>Tracheophyta</taxon>
        <taxon>Spermatophyta</taxon>
        <taxon>Magnoliopsida</taxon>
        <taxon>Liliopsida</taxon>
        <taxon>Poales</taxon>
        <taxon>Poaceae</taxon>
        <taxon>PACMAD clade</taxon>
        <taxon>Panicoideae</taxon>
        <taxon>Andropogonodae</taxon>
        <taxon>Paspaleae</taxon>
        <taxon>Paspalinae</taxon>
        <taxon>Paspalum</taxon>
    </lineage>
</organism>
<dbReference type="PANTHER" id="PTHR47581">
    <property type="entry name" value="OS09G0431600 PROTEIN"/>
    <property type="match status" value="1"/>
</dbReference>
<keyword evidence="1" id="KW-0677">Repeat</keyword>
<dbReference type="Pfam" id="PF01535">
    <property type="entry name" value="PPR"/>
    <property type="match status" value="1"/>
</dbReference>
<accession>A0AAQ3WKR5</accession>
<dbReference type="AlphaFoldDB" id="A0AAQ3WKR5"/>
<dbReference type="SUPFAM" id="SSF54631">
    <property type="entry name" value="CBS-domain pair"/>
    <property type="match status" value="1"/>
</dbReference>
<evidence type="ECO:0000256" key="3">
    <source>
        <dbReference type="PROSITE-ProRule" id="PRU00703"/>
    </source>
</evidence>
<dbReference type="InterPro" id="IPR044781">
    <property type="entry name" value="At5g10690-like"/>
</dbReference>
<dbReference type="Pfam" id="PF13041">
    <property type="entry name" value="PPR_2"/>
    <property type="match status" value="1"/>
</dbReference>
<dbReference type="Proteomes" id="UP001341281">
    <property type="component" value="Chromosome 03"/>
</dbReference>
<dbReference type="PROSITE" id="PS51375">
    <property type="entry name" value="PPR"/>
    <property type="match status" value="3"/>
</dbReference>
<dbReference type="Pfam" id="PF12854">
    <property type="entry name" value="PPR_1"/>
    <property type="match status" value="1"/>
</dbReference>
<name>A0AAQ3WKR5_PASNO</name>
<evidence type="ECO:0000313" key="8">
    <source>
        <dbReference type="Proteomes" id="UP001341281"/>
    </source>
</evidence>
<dbReference type="InterPro" id="IPR011990">
    <property type="entry name" value="TPR-like_helical_dom_sf"/>
</dbReference>
<feature type="domain" description="CBS" evidence="6">
    <location>
        <begin position="566"/>
        <end position="636"/>
    </location>
</feature>
<evidence type="ECO:0000313" key="7">
    <source>
        <dbReference type="EMBL" id="WVZ65036.1"/>
    </source>
</evidence>
<evidence type="ECO:0000256" key="4">
    <source>
        <dbReference type="PROSITE-ProRule" id="PRU00708"/>
    </source>
</evidence>
<gene>
    <name evidence="7" type="ORF">U9M48_014464</name>
</gene>
<dbReference type="EMBL" id="CP144747">
    <property type="protein sequence ID" value="WVZ65036.1"/>
    <property type="molecule type" value="Genomic_DNA"/>
</dbReference>
<feature type="repeat" description="PPR" evidence="4">
    <location>
        <begin position="354"/>
        <end position="384"/>
    </location>
</feature>
<dbReference type="InterPro" id="IPR000644">
    <property type="entry name" value="CBS_dom"/>
</dbReference>
<dbReference type="PROSITE" id="PS51371">
    <property type="entry name" value="CBS"/>
    <property type="match status" value="1"/>
</dbReference>
<evidence type="ECO:0000256" key="2">
    <source>
        <dbReference type="ARBA" id="ARBA00022946"/>
    </source>
</evidence>
<dbReference type="CDD" id="cd02205">
    <property type="entry name" value="CBS_pair_SF"/>
    <property type="match status" value="1"/>
</dbReference>
<sequence>MMLIRPPRLLSPSPAPAPAPAATAGTREPRLRRRLDASRIFSSPRPPGRRSRPRPRPRPASSSSTDLRRLTARIVDLTRRRQLAQIMEEVEEARRRVRGGGGLNTIVMNAVLEACVHCGDVDRALRLFEEMRGPRGCGVDGVSYGILLKGLGIARRIDEAFEILESIEKESSSGSPILSPRLICGFLNALIEAGDMRRANALVARFRKVLYEGHSVLLYNLLMKEVTTVITFSQLNILQGYIKSNFPLGALTVKDEILRQGLKPDRLTYNTIIYACVKSAEIDKAIQFLEDMKVSHKCWKGQKKLIGKVTLNSYRMLLPTQRYLSILQGIGNSQDLYSVLKIVVEMKSSLLSIDRTAYTAMIDALLACGSIDGALCIFGDMIKQAGNNKDLRPKPHLYLSIMRAFATRGDVDMVMRLSERMWPDSVGFISRAAKEEAHELLMEAAINNNQIDLARGLLRRIVNEKECFSWTSRVGLVAVKVESLSGFTNSLLRPYVFPQVILNDPVEKYMVPFQESRPLPADLALRKVVLRFMKDRAVPLVDDWGGCVGIVHRDDCTKLDAPLLSMSRGPLCVPTSTTVEHVIDLLLREKSEMVVVVKSGNMYEGSYTSSSRPLGIFSLTILWSFIGDYSSGPDAVTTLKQGAEACNCG</sequence>
<feature type="compositionally biased region" description="Low complexity" evidence="5">
    <location>
        <begin position="1"/>
        <end position="12"/>
    </location>
</feature>
<dbReference type="InterPro" id="IPR046342">
    <property type="entry name" value="CBS_dom_sf"/>
</dbReference>
<keyword evidence="3" id="KW-0129">CBS domain</keyword>
<dbReference type="InterPro" id="IPR002885">
    <property type="entry name" value="PPR_rpt"/>
</dbReference>
<reference evidence="7 8" key="1">
    <citation type="submission" date="2024-02" db="EMBL/GenBank/DDBJ databases">
        <title>High-quality chromosome-scale genome assembly of Pensacola bahiagrass (Paspalum notatum Flugge var. saurae).</title>
        <authorList>
            <person name="Vega J.M."/>
            <person name="Podio M."/>
            <person name="Orjuela J."/>
            <person name="Siena L.A."/>
            <person name="Pessino S.C."/>
            <person name="Combes M.C."/>
            <person name="Mariac C."/>
            <person name="Albertini E."/>
            <person name="Pupilli F."/>
            <person name="Ortiz J.P.A."/>
            <person name="Leblanc O."/>
        </authorList>
    </citation>
    <scope>NUCLEOTIDE SEQUENCE [LARGE SCALE GENOMIC DNA]</scope>
    <source>
        <strain evidence="7">R1</strain>
        <tissue evidence="7">Leaf</tissue>
    </source>
</reference>
<proteinExistence type="predicted"/>
<keyword evidence="2" id="KW-0809">Transit peptide</keyword>
<evidence type="ECO:0000256" key="1">
    <source>
        <dbReference type="ARBA" id="ARBA00022737"/>
    </source>
</evidence>
<feature type="repeat" description="PPR" evidence="4">
    <location>
        <begin position="265"/>
        <end position="295"/>
    </location>
</feature>